<keyword evidence="6" id="KW-1185">Reference proteome</keyword>
<feature type="transmembrane region" description="Helical" evidence="3">
    <location>
        <begin position="67"/>
        <end position="85"/>
    </location>
</feature>
<feature type="transmembrane region" description="Helical" evidence="3">
    <location>
        <begin position="208"/>
        <end position="228"/>
    </location>
</feature>
<dbReference type="EMBL" id="QXHD01000004">
    <property type="protein sequence ID" value="NEZ58467.1"/>
    <property type="molecule type" value="Genomic_DNA"/>
</dbReference>
<keyword evidence="3" id="KW-0472">Membrane</keyword>
<dbReference type="PANTHER" id="PTHR32100">
    <property type="entry name" value="OMEGA-6 FATTY ACID DESATURASE, CHLOROPLASTIC"/>
    <property type="match status" value="1"/>
</dbReference>
<dbReference type="InterPro" id="IPR005804">
    <property type="entry name" value="FA_desaturase_dom"/>
</dbReference>
<dbReference type="InterPro" id="IPR012171">
    <property type="entry name" value="Fatty_acid_desaturase"/>
</dbReference>
<feature type="domain" description="Fatty acid desaturase" evidence="4">
    <location>
        <begin position="61"/>
        <end position="323"/>
    </location>
</feature>
<evidence type="ECO:0000313" key="5">
    <source>
        <dbReference type="EMBL" id="NEZ58467.1"/>
    </source>
</evidence>
<gene>
    <name evidence="5" type="ORF">DXZ20_23030</name>
</gene>
<comment type="cofactor">
    <cofactor evidence="1">
        <name>Fe(2+)</name>
        <dbReference type="ChEBI" id="CHEBI:29033"/>
    </cofactor>
</comment>
<comment type="caution">
    <text evidence="5">The sequence shown here is derived from an EMBL/GenBank/DDBJ whole genome shotgun (WGS) entry which is preliminary data.</text>
</comment>
<dbReference type="AlphaFoldDB" id="A0A6M0RQE7"/>
<reference evidence="5 6" key="1">
    <citation type="journal article" date="2020" name="Microb. Ecol.">
        <title>Ecogenomics of the Marine Benthic Filamentous Cyanobacterium Adonisia.</title>
        <authorList>
            <person name="Walter J.M."/>
            <person name="Coutinho F.H."/>
            <person name="Leomil L."/>
            <person name="Hargreaves P.I."/>
            <person name="Campeao M.E."/>
            <person name="Vieira V.V."/>
            <person name="Silva B.S."/>
            <person name="Fistarol G.O."/>
            <person name="Salomon P.S."/>
            <person name="Sawabe T."/>
            <person name="Mino S."/>
            <person name="Hosokawa M."/>
            <person name="Miyashita H."/>
            <person name="Maruyama F."/>
            <person name="van Verk M.C."/>
            <person name="Dutilh B.E."/>
            <person name="Thompson C.C."/>
            <person name="Thompson F.L."/>
        </authorList>
    </citation>
    <scope>NUCLEOTIDE SEQUENCE [LARGE SCALE GENOMIC DNA]</scope>
    <source>
        <strain evidence="5 6">CCMR0081</strain>
    </source>
</reference>
<dbReference type="GO" id="GO:0006629">
    <property type="term" value="P:lipid metabolic process"/>
    <property type="evidence" value="ECO:0007669"/>
    <property type="project" value="InterPro"/>
</dbReference>
<evidence type="ECO:0000256" key="3">
    <source>
        <dbReference type="SAM" id="Phobius"/>
    </source>
</evidence>
<organism evidence="5 6">
    <name type="scientific">Adonisia turfae CCMR0081</name>
    <dbReference type="NCBI Taxonomy" id="2292702"/>
    <lineage>
        <taxon>Bacteria</taxon>
        <taxon>Bacillati</taxon>
        <taxon>Cyanobacteriota</taxon>
        <taxon>Adonisia</taxon>
        <taxon>Adonisia turfae</taxon>
    </lineage>
</organism>
<keyword evidence="3" id="KW-1133">Transmembrane helix</keyword>
<evidence type="ECO:0000259" key="4">
    <source>
        <dbReference type="Pfam" id="PF00487"/>
    </source>
</evidence>
<evidence type="ECO:0000256" key="2">
    <source>
        <dbReference type="ARBA" id="ARBA00008749"/>
    </source>
</evidence>
<comment type="similarity">
    <text evidence="2">Belongs to the fatty acid desaturase type 2 family.</text>
</comment>
<dbReference type="Proteomes" id="UP000481033">
    <property type="component" value="Unassembled WGS sequence"/>
</dbReference>
<proteinExistence type="inferred from homology"/>
<evidence type="ECO:0000313" key="6">
    <source>
        <dbReference type="Proteomes" id="UP000481033"/>
    </source>
</evidence>
<accession>A0A6M0RQE7</accession>
<name>A0A6M0RQE7_9CYAN</name>
<feature type="transmembrane region" description="Helical" evidence="3">
    <location>
        <begin position="42"/>
        <end position="61"/>
    </location>
</feature>
<protein>
    <submittedName>
        <fullName evidence="5">Fatty acid desaturase</fullName>
    </submittedName>
</protein>
<evidence type="ECO:0000256" key="1">
    <source>
        <dbReference type="ARBA" id="ARBA00001954"/>
    </source>
</evidence>
<sequence>MTVPNSAFSLPVQQRAFTTKELLKSLPQDCFLQQPLKAWTSVFVSVLAVALGTVGLFFAPWYLCPPLWIFTGTALTGFFILGHECGHYSFAKRKWVNECLGHLLMLPLLYPFHNWRIQHNTHHRFTNKLGGERWRQLQDVIHRRADIAWYPLRPEVWKSMSLKGRLTYQFWREWFWWLASIQNWWYELNLKRSTLSTEECSKVRLSSVFVYLFAVVALAWLYYLGGIWAMGKFWLLPWLVFHFWLSTFTRVHHSAVDIPWRVGEEWNNAEAQLYGTVHCRYPRWVEFLCHDINIHIPHHISTAIPHYHLRMAHTSLKRNWGEYMRESEFSWHLFWQMGKLNLYCPEQKCYLPLSD</sequence>
<keyword evidence="3" id="KW-0812">Transmembrane</keyword>
<dbReference type="RefSeq" id="WP_163701033.1">
    <property type="nucleotide sequence ID" value="NZ_QXHD01000004.1"/>
</dbReference>
<dbReference type="CDD" id="cd03507">
    <property type="entry name" value="Delta12-FADS-like"/>
    <property type="match status" value="1"/>
</dbReference>
<dbReference type="GO" id="GO:0016491">
    <property type="term" value="F:oxidoreductase activity"/>
    <property type="evidence" value="ECO:0007669"/>
    <property type="project" value="InterPro"/>
</dbReference>
<dbReference type="Pfam" id="PF00487">
    <property type="entry name" value="FA_desaturase"/>
    <property type="match status" value="1"/>
</dbReference>